<name>X1RFI0_9ZZZZ</name>
<dbReference type="AlphaFoldDB" id="X1RFI0"/>
<accession>X1RFI0</accession>
<protein>
    <recommendedName>
        <fullName evidence="2">C4-dicarboxylate ABC transporter substrate-binding protein</fullName>
    </recommendedName>
</protein>
<organism evidence="1">
    <name type="scientific">marine sediment metagenome</name>
    <dbReference type="NCBI Taxonomy" id="412755"/>
    <lineage>
        <taxon>unclassified sequences</taxon>
        <taxon>metagenomes</taxon>
        <taxon>ecological metagenomes</taxon>
    </lineage>
</organism>
<evidence type="ECO:0008006" key="2">
    <source>
        <dbReference type="Google" id="ProtNLM"/>
    </source>
</evidence>
<sequence>DDVVYDMTKVLLEHLDELRTAHVRAADITLGTALDGMSLILHPGAVKYYEEKGIKVPAELK</sequence>
<dbReference type="PANTHER" id="PTHR42941">
    <property type="entry name" value="SLL1037 PROTEIN"/>
    <property type="match status" value="1"/>
</dbReference>
<proteinExistence type="predicted"/>
<gene>
    <name evidence="1" type="ORF">S06H3_61653</name>
</gene>
<dbReference type="PANTHER" id="PTHR42941:SF1">
    <property type="entry name" value="SLL1037 PROTEIN"/>
    <property type="match status" value="1"/>
</dbReference>
<dbReference type="InterPro" id="IPR011852">
    <property type="entry name" value="TRAP_TAXI"/>
</dbReference>
<dbReference type="EMBL" id="BARV01040474">
    <property type="protein sequence ID" value="GAI54359.1"/>
    <property type="molecule type" value="Genomic_DNA"/>
</dbReference>
<dbReference type="Gene3D" id="3.40.190.10">
    <property type="entry name" value="Periplasmic binding protein-like II"/>
    <property type="match status" value="1"/>
</dbReference>
<feature type="non-terminal residue" evidence="1">
    <location>
        <position position="1"/>
    </location>
</feature>
<dbReference type="SUPFAM" id="SSF53850">
    <property type="entry name" value="Periplasmic binding protein-like II"/>
    <property type="match status" value="1"/>
</dbReference>
<reference evidence="1" key="1">
    <citation type="journal article" date="2014" name="Front. Microbiol.">
        <title>High frequency of phylogenetically diverse reductive dehalogenase-homologous genes in deep subseafloor sedimentary metagenomes.</title>
        <authorList>
            <person name="Kawai M."/>
            <person name="Futagami T."/>
            <person name="Toyoda A."/>
            <person name="Takaki Y."/>
            <person name="Nishi S."/>
            <person name="Hori S."/>
            <person name="Arai W."/>
            <person name="Tsubouchi T."/>
            <person name="Morono Y."/>
            <person name="Uchiyama I."/>
            <person name="Ito T."/>
            <person name="Fujiyama A."/>
            <person name="Inagaki F."/>
            <person name="Takami H."/>
        </authorList>
    </citation>
    <scope>NUCLEOTIDE SEQUENCE</scope>
    <source>
        <strain evidence="1">Expedition CK06-06</strain>
    </source>
</reference>
<evidence type="ECO:0000313" key="1">
    <source>
        <dbReference type="EMBL" id="GAI54359.1"/>
    </source>
</evidence>
<dbReference type="Pfam" id="PF16868">
    <property type="entry name" value="NMT1_3"/>
    <property type="match status" value="1"/>
</dbReference>
<comment type="caution">
    <text evidence="1">The sequence shown here is derived from an EMBL/GenBank/DDBJ whole genome shotgun (WGS) entry which is preliminary data.</text>
</comment>